<keyword evidence="3" id="KW-0378">Hydrolase</keyword>
<comment type="caution">
    <text evidence="3">The sequence shown here is derived from an EMBL/GenBank/DDBJ whole genome shotgun (WGS) entry which is preliminary data.</text>
</comment>
<feature type="transmembrane region" description="Helical" evidence="1">
    <location>
        <begin position="12"/>
        <end position="33"/>
    </location>
</feature>
<sequence length="198" mass="22388">MSAPNINGLLMAHPYGAVLLIVLFLVVMAFLNLRWREKASTRRHRRYRATAGRVLNKLNSLPGDGQRLTYLRKISPYVFEELLLSAFERQGLTVVRNASYSGDGGLDGQVIIDGEHWLIQAKRYSRAVSPAHVEDFDRLLQQSGRRGLFIHTGRTGKMSRTIRTASPRLRIISGQRLLAILAGQDVRQYLWNLLCTSS</sequence>
<evidence type="ECO:0000256" key="1">
    <source>
        <dbReference type="SAM" id="Phobius"/>
    </source>
</evidence>
<organism evidence="3 4">
    <name type="scientific">Leclercia adecarboxylata</name>
    <dbReference type="NCBI Taxonomy" id="83655"/>
    <lineage>
        <taxon>Bacteria</taxon>
        <taxon>Pseudomonadati</taxon>
        <taxon>Pseudomonadota</taxon>
        <taxon>Gammaproteobacteria</taxon>
        <taxon>Enterobacterales</taxon>
        <taxon>Enterobacteriaceae</taxon>
        <taxon>Leclercia</taxon>
    </lineage>
</organism>
<dbReference type="RefSeq" id="WP_031624645.1">
    <property type="nucleotide sequence ID" value="NZ_CP083630.1"/>
</dbReference>
<dbReference type="GO" id="GO:0015666">
    <property type="term" value="F:restriction endodeoxyribonuclease activity"/>
    <property type="evidence" value="ECO:0007669"/>
    <property type="project" value="TreeGrafter"/>
</dbReference>
<dbReference type="InterPro" id="IPR052906">
    <property type="entry name" value="Type_IV_Methyl-Rstrct_Enzyme"/>
</dbReference>
<dbReference type="GO" id="GO:0003677">
    <property type="term" value="F:DNA binding"/>
    <property type="evidence" value="ECO:0007669"/>
    <property type="project" value="InterPro"/>
</dbReference>
<evidence type="ECO:0000259" key="2">
    <source>
        <dbReference type="Pfam" id="PF04471"/>
    </source>
</evidence>
<dbReference type="PANTHER" id="PTHR30015:SF7">
    <property type="entry name" value="TYPE IV METHYL-DIRECTED RESTRICTION ENZYME ECOKMRR"/>
    <property type="match status" value="1"/>
</dbReference>
<dbReference type="Gene3D" id="3.40.1350.10">
    <property type="match status" value="1"/>
</dbReference>
<dbReference type="EMBL" id="PDLK01000002">
    <property type="protein sequence ID" value="PHH05860.1"/>
    <property type="molecule type" value="Genomic_DNA"/>
</dbReference>
<evidence type="ECO:0000313" key="4">
    <source>
        <dbReference type="Proteomes" id="UP000222768"/>
    </source>
</evidence>
<keyword evidence="1" id="KW-0812">Transmembrane</keyword>
<dbReference type="InterPro" id="IPR011335">
    <property type="entry name" value="Restrct_endonuc-II-like"/>
</dbReference>
<dbReference type="InterPro" id="IPR011856">
    <property type="entry name" value="tRNA_endonuc-like_dom_sf"/>
</dbReference>
<dbReference type="SUPFAM" id="SSF52980">
    <property type="entry name" value="Restriction endonuclease-like"/>
    <property type="match status" value="1"/>
</dbReference>
<keyword evidence="1" id="KW-0472">Membrane</keyword>
<dbReference type="GO" id="GO:0009307">
    <property type="term" value="P:DNA restriction-modification system"/>
    <property type="evidence" value="ECO:0007669"/>
    <property type="project" value="InterPro"/>
</dbReference>
<dbReference type="Proteomes" id="UP000222768">
    <property type="component" value="Unassembled WGS sequence"/>
</dbReference>
<evidence type="ECO:0000313" key="3">
    <source>
        <dbReference type="EMBL" id="PHH05860.1"/>
    </source>
</evidence>
<keyword evidence="3" id="KW-0255">Endonuclease</keyword>
<name>A0A855EK87_9ENTR</name>
<reference evidence="4" key="1">
    <citation type="submission" date="2017-09" db="EMBL/GenBank/DDBJ databases">
        <title>FDA dAtabase for Regulatory Grade micrObial Sequences (FDA-ARGOS): Supporting development and validation of Infectious Disease Dx tests.</title>
        <authorList>
            <person name="Minogue T."/>
            <person name="Wolcott M."/>
            <person name="Wasieloski L."/>
            <person name="Aguilar W."/>
            <person name="Moore D."/>
            <person name="Tallon L."/>
            <person name="Sadzewicz L."/>
            <person name="Ott S."/>
            <person name="Zhao X."/>
            <person name="Nagaraj S."/>
            <person name="Vavikolanu K."/>
            <person name="Aluvathingal J."/>
            <person name="Nadendla S."/>
            <person name="Sichtig H."/>
        </authorList>
    </citation>
    <scope>NUCLEOTIDE SEQUENCE [LARGE SCALE GENOMIC DNA]</scope>
    <source>
        <strain evidence="4">FDAARGOS_404</strain>
    </source>
</reference>
<accession>A0A855EK87</accession>
<protein>
    <submittedName>
        <fullName evidence="3">Restriction endonuclease</fullName>
    </submittedName>
</protein>
<dbReference type="AlphaFoldDB" id="A0A855EK87"/>
<keyword evidence="1" id="KW-1133">Transmembrane helix</keyword>
<gene>
    <name evidence="3" type="ORF">CRX53_18920</name>
</gene>
<dbReference type="PANTHER" id="PTHR30015">
    <property type="entry name" value="MRR RESTRICTION SYSTEM PROTEIN"/>
    <property type="match status" value="1"/>
</dbReference>
<feature type="domain" description="Restriction endonuclease type IV Mrr" evidence="2">
    <location>
        <begin position="71"/>
        <end position="180"/>
    </location>
</feature>
<keyword evidence="3" id="KW-0540">Nuclease</keyword>
<dbReference type="Pfam" id="PF04471">
    <property type="entry name" value="Mrr_cat"/>
    <property type="match status" value="1"/>
</dbReference>
<dbReference type="InterPro" id="IPR007560">
    <property type="entry name" value="Restrct_endonuc_IV_Mrr"/>
</dbReference>
<proteinExistence type="predicted"/>